<accession>A0ABD0SNI8</accession>
<dbReference type="Proteomes" id="UP001549921">
    <property type="component" value="Unassembled WGS sequence"/>
</dbReference>
<feature type="region of interest" description="Disordered" evidence="1">
    <location>
        <begin position="242"/>
        <end position="262"/>
    </location>
</feature>
<organism evidence="2 3">
    <name type="scientific">Loxostege sticticalis</name>
    <name type="common">Beet webworm moth</name>
    <dbReference type="NCBI Taxonomy" id="481309"/>
    <lineage>
        <taxon>Eukaryota</taxon>
        <taxon>Metazoa</taxon>
        <taxon>Ecdysozoa</taxon>
        <taxon>Arthropoda</taxon>
        <taxon>Hexapoda</taxon>
        <taxon>Insecta</taxon>
        <taxon>Pterygota</taxon>
        <taxon>Neoptera</taxon>
        <taxon>Endopterygota</taxon>
        <taxon>Lepidoptera</taxon>
        <taxon>Glossata</taxon>
        <taxon>Ditrysia</taxon>
        <taxon>Pyraloidea</taxon>
        <taxon>Crambidae</taxon>
        <taxon>Pyraustinae</taxon>
        <taxon>Loxostege</taxon>
    </lineage>
</organism>
<dbReference type="AlphaFoldDB" id="A0ABD0SNI8"/>
<protein>
    <submittedName>
        <fullName evidence="2">Uncharacterized protein</fullName>
    </submittedName>
</protein>
<sequence>MIQLRDKEFDDEDKVLLKNIRQRMEGHVDFPSSSEPEMERHFQDKAEYFTKIMEMMVMEDEEEVGNNATRGQPKGPPIKDQDLDMKAGQNITDDFRRAGIPVDMLSGRRYAYWRFPKVPSPKEEKERAMEMMQHSIYSTQYRMRHLQSIVDRYSGNLHYRVAYIYCRLEVLLKEMDVMYTYIHKNNLRMNAHVTMIYYTYFMKKNIDVTYIVEYMIRIHTAFMESKKKVHVVRKVEANITDDADHAGNDTETTETPEMPETL</sequence>
<evidence type="ECO:0000256" key="1">
    <source>
        <dbReference type="SAM" id="MobiDB-lite"/>
    </source>
</evidence>
<gene>
    <name evidence="2" type="ORF">ABMA28_004886</name>
</gene>
<name>A0ABD0SNI8_LOXSC</name>
<feature type="region of interest" description="Disordered" evidence="1">
    <location>
        <begin position="64"/>
        <end position="83"/>
    </location>
</feature>
<proteinExistence type="predicted"/>
<comment type="caution">
    <text evidence="2">The sequence shown here is derived from an EMBL/GenBank/DDBJ whole genome shotgun (WGS) entry which is preliminary data.</text>
</comment>
<evidence type="ECO:0000313" key="3">
    <source>
        <dbReference type="Proteomes" id="UP001549921"/>
    </source>
</evidence>
<reference evidence="2 3" key="1">
    <citation type="submission" date="2024-06" db="EMBL/GenBank/DDBJ databases">
        <title>A chromosome-level genome assembly of beet webworm, Loxostege sticticalis.</title>
        <authorList>
            <person name="Zhang Y."/>
        </authorList>
    </citation>
    <scope>NUCLEOTIDE SEQUENCE [LARGE SCALE GENOMIC DNA]</scope>
    <source>
        <strain evidence="2">AQ028</strain>
        <tissue evidence="2">Male pupae</tissue>
    </source>
</reference>
<feature type="compositionally biased region" description="Low complexity" evidence="1">
    <location>
        <begin position="253"/>
        <end position="262"/>
    </location>
</feature>
<dbReference type="EMBL" id="JBEDNZ010000017">
    <property type="protein sequence ID" value="KAL0821403.1"/>
    <property type="molecule type" value="Genomic_DNA"/>
</dbReference>
<evidence type="ECO:0000313" key="2">
    <source>
        <dbReference type="EMBL" id="KAL0821403.1"/>
    </source>
</evidence>